<organism evidence="1 2">
    <name type="scientific">Paenibacillus woosongensis</name>
    <dbReference type="NCBI Taxonomy" id="307580"/>
    <lineage>
        <taxon>Bacteria</taxon>
        <taxon>Bacillati</taxon>
        <taxon>Bacillota</taxon>
        <taxon>Bacilli</taxon>
        <taxon>Bacillales</taxon>
        <taxon>Paenibacillaceae</taxon>
        <taxon>Paenibacillus</taxon>
    </lineage>
</organism>
<dbReference type="AlphaFoldDB" id="A0AA95I7I7"/>
<reference evidence="1" key="1">
    <citation type="submission" date="2023-05" db="EMBL/GenBank/DDBJ databases">
        <title>Comparative genomics of Bacillaceae isolates and their secondary metabolite potential.</title>
        <authorList>
            <person name="Song L."/>
            <person name="Nielsen L.J."/>
            <person name="Mohite O."/>
            <person name="Xu X."/>
            <person name="Weber T."/>
            <person name="Kovacs A.T."/>
        </authorList>
    </citation>
    <scope>NUCLEOTIDE SEQUENCE</scope>
    <source>
        <strain evidence="1">B2_4</strain>
    </source>
</reference>
<protein>
    <submittedName>
        <fullName evidence="1">Uncharacterized protein</fullName>
    </submittedName>
</protein>
<dbReference type="Proteomes" id="UP001177943">
    <property type="component" value="Chromosome"/>
</dbReference>
<evidence type="ECO:0000313" key="1">
    <source>
        <dbReference type="EMBL" id="WHX51210.1"/>
    </source>
</evidence>
<proteinExistence type="predicted"/>
<dbReference type="Gene3D" id="2.60.40.740">
    <property type="match status" value="1"/>
</dbReference>
<evidence type="ECO:0000313" key="2">
    <source>
        <dbReference type="Proteomes" id="UP001177943"/>
    </source>
</evidence>
<dbReference type="EMBL" id="CP126084">
    <property type="protein sequence ID" value="WHX51210.1"/>
    <property type="molecule type" value="Genomic_DNA"/>
</dbReference>
<accession>A0AA95I7I7</accession>
<dbReference type="KEGG" id="pwn:QNH46_11455"/>
<dbReference type="SUPFAM" id="SSF49401">
    <property type="entry name" value="Bacterial adhesins"/>
    <property type="match status" value="1"/>
</dbReference>
<dbReference type="RefSeq" id="WP_283928185.1">
    <property type="nucleotide sequence ID" value="NZ_CP126084.1"/>
</dbReference>
<name>A0AA95I7I7_9BACL</name>
<gene>
    <name evidence="1" type="ORF">QNH46_11455</name>
</gene>
<dbReference type="InterPro" id="IPR008966">
    <property type="entry name" value="Adhesion_dom_sf"/>
</dbReference>
<sequence>MSKRLESYDEQTRTMTWVIEYNFRGKHIPQGILEDRFNDTQHLVAGTLEVRDRETARF</sequence>